<keyword evidence="2" id="KW-1185">Reference proteome</keyword>
<dbReference type="RefSeq" id="WP_237344847.1">
    <property type="nucleotide sequence ID" value="NZ_JABWGX010000006.1"/>
</dbReference>
<sequence>MAHRYAVYLAPATESPLWRFGSAIIGYDAATGAEPPAPDIAGFDPENWHALTAEPRRYGFHGTLKAPFRLADDKTEADLDALLHAFAAEHHPFELPPLVVRAIGTFVALVPPGPVPTLDDLARCAVVEVDPARAPLTPEELARRRPDQLSARQRAHLDRYGYPYVCEDFRFHMTLTGPLEDAAHTHALNALTEAYAASGASVPLRVSDVGLYVQDRPGARFRLARRIPLGTGA</sequence>
<dbReference type="Proteomes" id="UP001241747">
    <property type="component" value="Unassembled WGS sequence"/>
</dbReference>
<comment type="caution">
    <text evidence="1">The sequence shown here is derived from an EMBL/GenBank/DDBJ whole genome shotgun (WGS) entry which is preliminary data.</text>
</comment>
<organism evidence="1 2">
    <name type="scientific">Xanthobacter agilis</name>
    <dbReference type="NCBI Taxonomy" id="47492"/>
    <lineage>
        <taxon>Bacteria</taxon>
        <taxon>Pseudomonadati</taxon>
        <taxon>Pseudomonadota</taxon>
        <taxon>Alphaproteobacteria</taxon>
        <taxon>Hyphomicrobiales</taxon>
        <taxon>Xanthobacteraceae</taxon>
        <taxon>Xanthobacter</taxon>
    </lineage>
</organism>
<reference evidence="1 2" key="1">
    <citation type="submission" date="2023-07" db="EMBL/GenBank/DDBJ databases">
        <title>Genomic Encyclopedia of Type Strains, Phase IV (KMG-IV): sequencing the most valuable type-strain genomes for metagenomic binning, comparative biology and taxonomic classification.</title>
        <authorList>
            <person name="Goeker M."/>
        </authorList>
    </citation>
    <scope>NUCLEOTIDE SEQUENCE [LARGE SCALE GENOMIC DNA]</scope>
    <source>
        <strain evidence="1 2">DSM 3770</strain>
    </source>
</reference>
<evidence type="ECO:0000313" key="1">
    <source>
        <dbReference type="EMBL" id="MDQ0503836.1"/>
    </source>
</evidence>
<dbReference type="EMBL" id="JAUSVY010000001">
    <property type="protein sequence ID" value="MDQ0503836.1"/>
    <property type="molecule type" value="Genomic_DNA"/>
</dbReference>
<name>A0ABU0L9N8_XANAG</name>
<protein>
    <submittedName>
        <fullName evidence="1">Phosphonate metabolism protein</fullName>
    </submittedName>
</protein>
<dbReference type="Gene3D" id="3.90.1140.10">
    <property type="entry name" value="Cyclic phosphodiesterase"/>
    <property type="match status" value="1"/>
</dbReference>
<evidence type="ECO:0000313" key="2">
    <source>
        <dbReference type="Proteomes" id="UP001241747"/>
    </source>
</evidence>
<gene>
    <name evidence="1" type="ORF">QOZ94_000606</name>
</gene>
<dbReference type="NCBIfam" id="TIGR03223">
    <property type="entry name" value="Phn_opern_protn"/>
    <property type="match status" value="1"/>
</dbReference>
<accession>A0ABU0L9N8</accession>
<dbReference type="PIRSF" id="PIRSF033328">
    <property type="entry name" value="Phest_Mll4975"/>
    <property type="match status" value="1"/>
</dbReference>
<proteinExistence type="predicted"/>
<dbReference type="InterPro" id="IPR009389">
    <property type="entry name" value="DUF1045"/>
</dbReference>
<dbReference type="Pfam" id="PF06299">
    <property type="entry name" value="DUF1045"/>
    <property type="match status" value="1"/>
</dbReference>